<proteinExistence type="predicted"/>
<dbReference type="AlphaFoldDB" id="A0A1I7LH22"/>
<sequence length="43" mass="4888">MMPGSAPYTIDAMYIIVIYLYENKSILHVKEVSWCTNSSFLAS</sequence>
<evidence type="ECO:0000313" key="1">
    <source>
        <dbReference type="EMBL" id="SFV08943.1"/>
    </source>
</evidence>
<gene>
    <name evidence="1" type="ORF">SAMN05421543_1496</name>
</gene>
<dbReference type="EMBL" id="FPBV01000049">
    <property type="protein sequence ID" value="SFV08943.1"/>
    <property type="molecule type" value="Genomic_DNA"/>
</dbReference>
<organism evidence="1 2">
    <name type="scientific">Alicyclobacillus macrosporangiidus</name>
    <dbReference type="NCBI Taxonomy" id="392015"/>
    <lineage>
        <taxon>Bacteria</taxon>
        <taxon>Bacillati</taxon>
        <taxon>Bacillota</taxon>
        <taxon>Bacilli</taxon>
        <taxon>Bacillales</taxon>
        <taxon>Alicyclobacillaceae</taxon>
        <taxon>Alicyclobacillus</taxon>
    </lineage>
</organism>
<protein>
    <submittedName>
        <fullName evidence="1">Uncharacterized protein</fullName>
    </submittedName>
</protein>
<reference evidence="2" key="1">
    <citation type="submission" date="2016-10" db="EMBL/GenBank/DDBJ databases">
        <authorList>
            <person name="Varghese N."/>
        </authorList>
    </citation>
    <scope>NUCLEOTIDE SEQUENCE [LARGE SCALE GENOMIC DNA]</scope>
    <source>
        <strain evidence="2">DSM 17980</strain>
    </source>
</reference>
<name>A0A1I7LH22_9BACL</name>
<keyword evidence="2" id="KW-1185">Reference proteome</keyword>
<dbReference type="STRING" id="392015.SAMN05421543_1496"/>
<evidence type="ECO:0000313" key="2">
    <source>
        <dbReference type="Proteomes" id="UP000183508"/>
    </source>
</evidence>
<accession>A0A1I7LH22</accession>
<dbReference type="Proteomes" id="UP000183508">
    <property type="component" value="Unassembled WGS sequence"/>
</dbReference>